<keyword evidence="3" id="KW-1185">Reference proteome</keyword>
<dbReference type="EMBL" id="CP043617">
    <property type="protein sequence ID" value="QFR49047.1"/>
    <property type="molecule type" value="Genomic_DNA"/>
</dbReference>
<accession>A0A5P8P0E3</accession>
<dbReference type="SUPFAM" id="SSF53850">
    <property type="entry name" value="Periplasmic binding protein-like II"/>
    <property type="match status" value="1"/>
</dbReference>
<dbReference type="AlphaFoldDB" id="A0A5P8P0E3"/>
<reference evidence="2 3" key="1">
    <citation type="submission" date="2019-09" db="EMBL/GenBank/DDBJ databases">
        <title>Sulfurimonas gotlandica sp. nov., a chemoautotrophic and psychrotolerant epsilonproteobacterium isolated from a pelagic redoxcline, and an emended description of the genus Sulfurimonas.</title>
        <authorList>
            <person name="Wang S."/>
            <person name="Jiang L."/>
            <person name="Shao S."/>
        </authorList>
    </citation>
    <scope>NUCLEOTIDE SEQUENCE [LARGE SCALE GENOMIC DNA]</scope>
    <source>
        <strain evidence="2 3">GYSZ_1</strain>
    </source>
</reference>
<evidence type="ECO:0000313" key="2">
    <source>
        <dbReference type="EMBL" id="QFR49047.1"/>
    </source>
</evidence>
<keyword evidence="1" id="KW-0732">Signal</keyword>
<gene>
    <name evidence="2" type="ORF">FJR48_04625</name>
</gene>
<name>A0A5P8P0E3_9BACT</name>
<feature type="signal peptide" evidence="1">
    <location>
        <begin position="1"/>
        <end position="26"/>
    </location>
</feature>
<dbReference type="OrthoDB" id="5368589at2"/>
<dbReference type="KEGG" id="sulg:FJR48_04625"/>
<proteinExistence type="predicted"/>
<sequence length="153" mass="17322">MKFFNKIIKSLLLVSVLALLAPSLYADSKGVIVVSKDVNVKNLSKKELERIFLGKTTIWDNGKRIQIGLSTADGEKTDHFFKEMIGKNQRRFKKYWLKLVFAGYGIAPKLFSDNSKVISYTKRQEGVISFITAEELENIEGLKIVSIDGKKSF</sequence>
<protein>
    <recommendedName>
        <fullName evidence="4">PBP domain-containing protein</fullName>
    </recommendedName>
</protein>
<dbReference type="Proteomes" id="UP000326944">
    <property type="component" value="Chromosome"/>
</dbReference>
<evidence type="ECO:0000256" key="1">
    <source>
        <dbReference type="SAM" id="SignalP"/>
    </source>
</evidence>
<evidence type="ECO:0000313" key="3">
    <source>
        <dbReference type="Proteomes" id="UP000326944"/>
    </source>
</evidence>
<feature type="chain" id="PRO_5024873107" description="PBP domain-containing protein" evidence="1">
    <location>
        <begin position="27"/>
        <end position="153"/>
    </location>
</feature>
<organism evidence="2 3">
    <name type="scientific">Sulfurimonas lithotrophica</name>
    <dbReference type="NCBI Taxonomy" id="2590022"/>
    <lineage>
        <taxon>Bacteria</taxon>
        <taxon>Pseudomonadati</taxon>
        <taxon>Campylobacterota</taxon>
        <taxon>Epsilonproteobacteria</taxon>
        <taxon>Campylobacterales</taxon>
        <taxon>Sulfurimonadaceae</taxon>
        <taxon>Sulfurimonas</taxon>
    </lineage>
</organism>
<dbReference type="RefSeq" id="WP_152306990.1">
    <property type="nucleotide sequence ID" value="NZ_CP043617.1"/>
</dbReference>
<dbReference type="Gene3D" id="3.40.190.10">
    <property type="entry name" value="Periplasmic binding protein-like II"/>
    <property type="match status" value="1"/>
</dbReference>
<evidence type="ECO:0008006" key="4">
    <source>
        <dbReference type="Google" id="ProtNLM"/>
    </source>
</evidence>